<dbReference type="Pfam" id="PF20068">
    <property type="entry name" value="Amphi-Trp"/>
    <property type="match status" value="1"/>
</dbReference>
<evidence type="ECO:0000259" key="1">
    <source>
        <dbReference type="Pfam" id="PF20068"/>
    </source>
</evidence>
<dbReference type="AlphaFoldDB" id="A0A3L7DZH7"/>
<dbReference type="InterPro" id="IPR027598">
    <property type="entry name" value="Amphi-Trp_dom"/>
</dbReference>
<dbReference type="NCBIfam" id="TIGR04354">
    <property type="entry name" value="amphi-Trp"/>
    <property type="match status" value="1"/>
</dbReference>
<protein>
    <submittedName>
        <fullName evidence="2">Amphi-Trp domain-containing protein</fullName>
    </submittedName>
</protein>
<organism evidence="2 3">
    <name type="scientific">Seongchinamella sediminis</name>
    <dbReference type="NCBI Taxonomy" id="2283635"/>
    <lineage>
        <taxon>Bacteria</taxon>
        <taxon>Pseudomonadati</taxon>
        <taxon>Pseudomonadota</taxon>
        <taxon>Gammaproteobacteria</taxon>
        <taxon>Cellvibrionales</taxon>
        <taxon>Halieaceae</taxon>
        <taxon>Seongchinamella</taxon>
    </lineage>
</organism>
<feature type="domain" description="Amphi-Trp" evidence="1">
    <location>
        <begin position="1"/>
        <end position="61"/>
    </location>
</feature>
<sequence>MKREEAAKLLHELADSLARHNGVDFNQDGTRINVRVADTVSVELELEIESDESSIEIEISW</sequence>
<name>A0A3L7DZH7_9GAMM</name>
<proteinExistence type="predicted"/>
<dbReference type="OrthoDB" id="7068983at2"/>
<dbReference type="EMBL" id="QRAN01000004">
    <property type="protein sequence ID" value="RLQ22987.1"/>
    <property type="molecule type" value="Genomic_DNA"/>
</dbReference>
<gene>
    <name evidence="2" type="ORF">DWB85_05480</name>
</gene>
<evidence type="ECO:0000313" key="3">
    <source>
        <dbReference type="Proteomes" id="UP000265509"/>
    </source>
</evidence>
<keyword evidence="3" id="KW-1185">Reference proteome</keyword>
<reference evidence="2 3" key="1">
    <citation type="submission" date="2018-07" db="EMBL/GenBank/DDBJ databases">
        <title>Halioglobus sp. genome submission.</title>
        <authorList>
            <person name="Ye M.-Q."/>
            <person name="Du Z.-J."/>
        </authorList>
    </citation>
    <scope>NUCLEOTIDE SEQUENCE [LARGE SCALE GENOMIC DNA]</scope>
    <source>
        <strain evidence="2 3">U0301</strain>
    </source>
</reference>
<comment type="caution">
    <text evidence="2">The sequence shown here is derived from an EMBL/GenBank/DDBJ whole genome shotgun (WGS) entry which is preliminary data.</text>
</comment>
<accession>A0A3L7DZH7</accession>
<dbReference type="Proteomes" id="UP000265509">
    <property type="component" value="Unassembled WGS sequence"/>
</dbReference>
<evidence type="ECO:0000313" key="2">
    <source>
        <dbReference type="EMBL" id="RLQ22987.1"/>
    </source>
</evidence>